<dbReference type="Gene3D" id="3.30.40.10">
    <property type="entry name" value="Zinc/RING finger domain, C3HC4 (zinc finger)"/>
    <property type="match status" value="1"/>
</dbReference>
<name>A0A6C0F9T3_9ZZZZ</name>
<evidence type="ECO:0000256" key="2">
    <source>
        <dbReference type="ARBA" id="ARBA00022771"/>
    </source>
</evidence>
<accession>A0A6C0F9T3</accession>
<evidence type="ECO:0000256" key="1">
    <source>
        <dbReference type="ARBA" id="ARBA00022723"/>
    </source>
</evidence>
<keyword evidence="2" id="KW-0863">Zinc-finger</keyword>
<dbReference type="InterPro" id="IPR017907">
    <property type="entry name" value="Znf_RING_CS"/>
</dbReference>
<dbReference type="InterPro" id="IPR001841">
    <property type="entry name" value="Znf_RING"/>
</dbReference>
<dbReference type="SUPFAM" id="SSF57850">
    <property type="entry name" value="RING/U-box"/>
    <property type="match status" value="1"/>
</dbReference>
<dbReference type="InterPro" id="IPR013083">
    <property type="entry name" value="Znf_RING/FYVE/PHD"/>
</dbReference>
<dbReference type="PROSITE" id="PS50089">
    <property type="entry name" value="ZF_RING_2"/>
    <property type="match status" value="1"/>
</dbReference>
<dbReference type="PROSITE" id="PS00518">
    <property type="entry name" value="ZF_RING_1"/>
    <property type="match status" value="1"/>
</dbReference>
<proteinExistence type="predicted"/>
<protein>
    <recommendedName>
        <fullName evidence="4">RING-type domain-containing protein</fullName>
    </recommendedName>
</protein>
<evidence type="ECO:0000259" key="4">
    <source>
        <dbReference type="PROSITE" id="PS50089"/>
    </source>
</evidence>
<evidence type="ECO:0000313" key="5">
    <source>
        <dbReference type="EMBL" id="QHT38616.1"/>
    </source>
</evidence>
<keyword evidence="1" id="KW-0479">Metal-binding</keyword>
<dbReference type="SMART" id="SM00184">
    <property type="entry name" value="RING"/>
    <property type="match status" value="1"/>
</dbReference>
<keyword evidence="3" id="KW-0862">Zinc</keyword>
<dbReference type="GO" id="GO:0008270">
    <property type="term" value="F:zinc ion binding"/>
    <property type="evidence" value="ECO:0007669"/>
    <property type="project" value="UniProtKB-KW"/>
</dbReference>
<reference evidence="5" key="1">
    <citation type="journal article" date="2020" name="Nature">
        <title>Giant virus diversity and host interactions through global metagenomics.</title>
        <authorList>
            <person name="Schulz F."/>
            <person name="Roux S."/>
            <person name="Paez-Espino D."/>
            <person name="Jungbluth S."/>
            <person name="Walsh D.A."/>
            <person name="Denef V.J."/>
            <person name="McMahon K.D."/>
            <person name="Konstantinidis K.T."/>
            <person name="Eloe-Fadrosh E.A."/>
            <person name="Kyrpides N.C."/>
            <person name="Woyke T."/>
        </authorList>
    </citation>
    <scope>NUCLEOTIDE SEQUENCE</scope>
    <source>
        <strain evidence="5">GVMAG-S-ERX556106-38</strain>
    </source>
</reference>
<dbReference type="Pfam" id="PF13920">
    <property type="entry name" value="zf-C3HC4_3"/>
    <property type="match status" value="1"/>
</dbReference>
<evidence type="ECO:0000256" key="3">
    <source>
        <dbReference type="ARBA" id="ARBA00022833"/>
    </source>
</evidence>
<dbReference type="AlphaFoldDB" id="A0A6C0F9T3"/>
<feature type="domain" description="RING-type" evidence="4">
    <location>
        <begin position="4"/>
        <end position="39"/>
    </location>
</feature>
<sequence length="79" mass="9432">MKECMICLGVEWLTKTTCNHIICIECLFKLEKDECPMCRREIKKTLPKSLWKFLEFTPEVIKKPNTLDFNDFEEFPSLN</sequence>
<organism evidence="5">
    <name type="scientific">viral metagenome</name>
    <dbReference type="NCBI Taxonomy" id="1070528"/>
    <lineage>
        <taxon>unclassified sequences</taxon>
        <taxon>metagenomes</taxon>
        <taxon>organismal metagenomes</taxon>
    </lineage>
</organism>
<dbReference type="EMBL" id="MN738832">
    <property type="protein sequence ID" value="QHT38616.1"/>
    <property type="molecule type" value="Genomic_DNA"/>
</dbReference>